<dbReference type="InterPro" id="IPR036242">
    <property type="entry name" value="Agglutinin_dom_sf"/>
</dbReference>
<dbReference type="CDD" id="cd11287">
    <property type="entry name" value="Sec23_C"/>
    <property type="match status" value="1"/>
</dbReference>
<name>A0A6A3BET5_HIBSY</name>
<dbReference type="Pfam" id="PF08033">
    <property type="entry name" value="Sec23_BS"/>
    <property type="match status" value="1"/>
</dbReference>
<dbReference type="SUPFAM" id="SSF53300">
    <property type="entry name" value="vWA-like"/>
    <property type="match status" value="1"/>
</dbReference>
<dbReference type="Gene3D" id="2.80.10.50">
    <property type="match status" value="1"/>
</dbReference>
<dbReference type="Gene3D" id="1.20.120.730">
    <property type="entry name" value="Sec23/Sec24 helical domain"/>
    <property type="match status" value="1"/>
</dbReference>
<gene>
    <name evidence="18" type="ORF">F3Y22_tig00110195pilonHSYRG00123</name>
</gene>
<evidence type="ECO:0000313" key="18">
    <source>
        <dbReference type="EMBL" id="KAE8714515.1"/>
    </source>
</evidence>
<dbReference type="Pfam" id="PF04810">
    <property type="entry name" value="zf-Sec23_Sec24"/>
    <property type="match status" value="1"/>
</dbReference>
<sequence length="1880" mass="208602">MSEMANTDPEGTDAVRMTWNVWPRTKLEASACVIPLAVSIAPIRPHPDIPTVPYAPLRCKSCAAALNAFARVDFTAKIWICPFCYQRNHFPPHYAMISETNLPCELYPQFTTVQYSLQPNPDPNNPSAPSSFAARALGLLPEHALVGFISYGTQAHVHELGFSDISKVYVFRGDKEISKEQVLEQLGLGTAGRRTAAGYPKGMQNGVSRCTGVALSVATGLLGACTPGTGARIIALVGGPCTEGPGTIVSKDLSEPVRSHKDLDKDAAPYFRKAVRFYDSLAKQLVNQGHVLDLFASALDQVGVAEMKVAVERTGGLVVLAESFGHSVFKGSFRCMFKDGEQSLGLCFNGMLEVNCSKDIKIQGVIGPCTSLEKTGTNVSDTIIGEGNTTTWKMCGLNRSTCLSVLFDISATERSNAPGAANSQLYLQFLTSYQDPQGKTMLRVTTVTRRWVESALSTEELVQGFDQETAAVVMARITSLKMEMEEGFDATRWLDRNLIRLCSKFGEYRKDDPSSFTLNSCFSLFPQFMFNLRRSQFIQVFNNSPDETAYFRMLLNRENITNAAVMIQPSLISYSFNSLPQPALLDVASISADRILLLDAYFSIVIFHGMTIAQWRNMGYQNQPEHQAFAQLLQAPHADAEMIIQERFPVPRLVVCDQHGSQAELSLVESLKLGTQKRSGHDWGPYMAFYTLSAKSKTLSPCLARFLLAKLNPSATYSNPIDMAAGSDVIFTDDHFGTGNSVSLSSYSVLHPPFHLVLFLPISFTNERSGTPQHLKSKDSTIHQTSSVKALARQQRMASHRGPIRNIFDQYPDQEPDVIQCSQGHRTTLSLRTQQGGSICLLCFTNLISNPRAPTLHVSYALSQLSHALFLNSLLSFHPHFLISPLLQALSSFDDDPIAQQLIDIISALCASANDSVTADFIAQVSDKLSSGALAWSRRQLYMMSLHCLRVLLNRQTNDPCMHIRDKDALVSNLVAGLQLPSDEIRGEILFVLYKPSAQGYASKDCVGANVLHAFCPSLLRLSMEALLKTQRDDVRLNGIDHFMQTTEEGPDESPLSILFAEVIKGPLLSSDSQVQISTLDLIFHYLSCGDASPKQIQILVEENIVDYVFEILRLSECKDPLVYSCVRVLNLFPCMEQPFRQRFIIGFPTLIPVLRYVAEVPFHPAQALTHTLIQNCVSDCPGIASTSNIDELALILSRMLERHRNGEIGMIPETFVLVCSIFVVLLKFPSSQGASNLPSLLQEALKHAVLACLTISEKDPVPAEKMKWRVYLMLSSLVEVLLGNQSGQHIRDAAFFLPSDPIDLLFLLGQKNSHDIDLSSCQAAVLLLLHFSCLHDDCRLADERSVLASLEKYILVNSGDFLSGSMDSLTMMQVLNLYGLCRGLSKLSIQVSHSLEAERILFHMLSQSEWDLPSATIHLVAVRWLFQQEKIIKPLSSQLLKFCRIDCSDRNKILIHMDKSHIVDVRVIADLVAARDNHAAKLLVCLLLELAEEGAKNQDIITVVNLIIAVINIFPAASDQLCLHGIGDSALMVVYYNSSHSSSSELLVAILLLLFNILIPCLASKSFINHHKPAVHLAVTLLKLEKIPGWMRTVFDDLSIYSILENLKVVDVSSEMVLLFRALLESGFLKTEHITSLNIVFQACRKRMYNNGKGHTTDKHARRSITWADDPAELCEYLVHWMVSQSCSDTNSGNKRLSDEIEMFFCSLTEGSQGGCMWFIVLAPNDNKDYLSYVHEGGDTDGFLKFSETQAVSPYAKFEVKISTSKGLVHIRNCQNNRYLERIQSEYWVAATSKIKDSCTLFKFIPVDHATEESKPTLDRCVSANHTEYDAKGNFSELFSHANSGRASQIQLTQIFLINLTKLNTHLLHITMSNSNGYK</sequence>
<keyword evidence="19" id="KW-1185">Reference proteome</keyword>
<evidence type="ECO:0000313" key="19">
    <source>
        <dbReference type="Proteomes" id="UP000436088"/>
    </source>
</evidence>
<dbReference type="GO" id="GO:0008270">
    <property type="term" value="F:zinc ion binding"/>
    <property type="evidence" value="ECO:0007669"/>
    <property type="project" value="InterPro"/>
</dbReference>
<dbReference type="Pfam" id="PF04811">
    <property type="entry name" value="Sec23_trunk"/>
    <property type="match status" value="1"/>
</dbReference>
<proteinExistence type="predicted"/>
<dbReference type="Pfam" id="PF04815">
    <property type="entry name" value="Sec23_helical"/>
    <property type="match status" value="1"/>
</dbReference>
<dbReference type="EMBL" id="VEPZ02000870">
    <property type="protein sequence ID" value="KAE8714515.1"/>
    <property type="molecule type" value="Genomic_DNA"/>
</dbReference>
<dbReference type="InterPro" id="IPR011989">
    <property type="entry name" value="ARM-like"/>
</dbReference>
<evidence type="ECO:0000256" key="4">
    <source>
        <dbReference type="ARBA" id="ARBA00022723"/>
    </source>
</evidence>
<dbReference type="FunFam" id="1.20.120.730:FF:000005">
    <property type="entry name" value="Protein transport protein SEC23"/>
    <property type="match status" value="1"/>
</dbReference>
<evidence type="ECO:0000259" key="12">
    <source>
        <dbReference type="Pfam" id="PF00626"/>
    </source>
</evidence>
<dbReference type="InterPro" id="IPR008998">
    <property type="entry name" value="Agglutinin"/>
</dbReference>
<dbReference type="Proteomes" id="UP000436088">
    <property type="component" value="Unassembled WGS sequence"/>
</dbReference>
<feature type="domain" description="Sec23/Sec24 trunk" evidence="14">
    <location>
        <begin position="207"/>
        <end position="334"/>
    </location>
</feature>
<evidence type="ECO:0000256" key="9">
    <source>
        <dbReference type="ARBA" id="ARBA00023136"/>
    </source>
</evidence>
<dbReference type="GO" id="GO:0042138">
    <property type="term" value="P:meiotic DNA double-strand break formation"/>
    <property type="evidence" value="ECO:0007669"/>
    <property type="project" value="InterPro"/>
</dbReference>
<evidence type="ECO:0000259" key="16">
    <source>
        <dbReference type="Pfam" id="PF07468"/>
    </source>
</evidence>
<evidence type="ECO:0000259" key="13">
    <source>
        <dbReference type="Pfam" id="PF04810"/>
    </source>
</evidence>
<evidence type="ECO:0000256" key="8">
    <source>
        <dbReference type="ARBA" id="ARBA00022927"/>
    </source>
</evidence>
<dbReference type="SUPFAM" id="SSF82919">
    <property type="entry name" value="Zn-finger domain of Sec23/24"/>
    <property type="match status" value="1"/>
</dbReference>
<keyword evidence="8" id="KW-0653">Protein transport</keyword>
<feature type="domain" description="Sec23/Sec24 beta-sandwich" evidence="17">
    <location>
        <begin position="348"/>
        <end position="452"/>
    </location>
</feature>
<evidence type="ECO:0000256" key="1">
    <source>
        <dbReference type="ARBA" id="ARBA00004299"/>
    </source>
</evidence>
<keyword evidence="4" id="KW-0479">Metal-binding</keyword>
<evidence type="ECO:0000259" key="14">
    <source>
        <dbReference type="Pfam" id="PF04811"/>
    </source>
</evidence>
<evidence type="ECO:0000256" key="11">
    <source>
        <dbReference type="ARBA" id="ARBA00025471"/>
    </source>
</evidence>
<keyword evidence="10" id="KW-0968">Cytoplasmic vesicle</keyword>
<dbReference type="SUPFAM" id="SSF81995">
    <property type="entry name" value="beta-sandwich domain of Sec23/24"/>
    <property type="match status" value="1"/>
</dbReference>
<dbReference type="InterPro" id="IPR036465">
    <property type="entry name" value="vWFA_dom_sf"/>
</dbReference>
<dbReference type="SUPFAM" id="SSF82754">
    <property type="entry name" value="C-terminal, gelsolin-like domain of Sec23/24"/>
    <property type="match status" value="1"/>
</dbReference>
<dbReference type="InterPro" id="IPR044968">
    <property type="entry name" value="PRD1"/>
</dbReference>
<evidence type="ECO:0000256" key="6">
    <source>
        <dbReference type="ARBA" id="ARBA00022833"/>
    </source>
</evidence>
<dbReference type="Pfam" id="PF07468">
    <property type="entry name" value="Agglutinin"/>
    <property type="match status" value="1"/>
</dbReference>
<evidence type="ECO:0000256" key="5">
    <source>
        <dbReference type="ARBA" id="ARBA00022824"/>
    </source>
</evidence>
<reference evidence="18" key="1">
    <citation type="submission" date="2019-09" db="EMBL/GenBank/DDBJ databases">
        <title>Draft genome information of white flower Hibiscus syriacus.</title>
        <authorList>
            <person name="Kim Y.-M."/>
        </authorList>
    </citation>
    <scope>NUCLEOTIDE SEQUENCE [LARGE SCALE GENOMIC DNA]</scope>
    <source>
        <strain evidence="18">YM2019G1</strain>
    </source>
</reference>
<dbReference type="Gene3D" id="2.60.40.1670">
    <property type="entry name" value="beta-sandwich domain of Sec23/24"/>
    <property type="match status" value="1"/>
</dbReference>
<dbReference type="InterPro" id="IPR006896">
    <property type="entry name" value="Sec23/24_trunk_dom"/>
</dbReference>
<dbReference type="Pfam" id="PF00626">
    <property type="entry name" value="Gelsolin"/>
    <property type="match status" value="1"/>
</dbReference>
<dbReference type="GO" id="GO:0006886">
    <property type="term" value="P:intracellular protein transport"/>
    <property type="evidence" value="ECO:0007669"/>
    <property type="project" value="InterPro"/>
</dbReference>
<protein>
    <submittedName>
        <fullName evidence="18">Protein PRD1-like</fullName>
    </submittedName>
</protein>
<feature type="domain" description="Sec23/Sec24 helical" evidence="15">
    <location>
        <begin position="466"/>
        <end position="563"/>
    </location>
</feature>
<comment type="function">
    <text evidence="11">Component of the coat protein complex II (COPII) which promotes the formation of transport vesicles from the endoplasmic reticulum (ER). The coat has two main functions, the physical deformation of the endoplasmic reticulum membrane into vesicles and the selection of cargo molecules.</text>
</comment>
<dbReference type="SUPFAM" id="SSF48371">
    <property type="entry name" value="ARM repeat"/>
    <property type="match status" value="1"/>
</dbReference>
<dbReference type="PANTHER" id="PTHR36379:SF1">
    <property type="entry name" value="PUTATIVE RECOMBINATION INITIATION DEFECT 1-RELATED"/>
    <property type="match status" value="1"/>
</dbReference>
<feature type="domain" description="Agglutinin" evidence="16">
    <location>
        <begin position="1721"/>
        <end position="1810"/>
    </location>
</feature>
<dbReference type="InterPro" id="IPR006895">
    <property type="entry name" value="Znf_Sec23_Sec24"/>
</dbReference>
<dbReference type="InterPro" id="IPR016024">
    <property type="entry name" value="ARM-type_fold"/>
</dbReference>
<organism evidence="18 19">
    <name type="scientific">Hibiscus syriacus</name>
    <name type="common">Rose of Sharon</name>
    <dbReference type="NCBI Taxonomy" id="106335"/>
    <lineage>
        <taxon>Eukaryota</taxon>
        <taxon>Viridiplantae</taxon>
        <taxon>Streptophyta</taxon>
        <taxon>Embryophyta</taxon>
        <taxon>Tracheophyta</taxon>
        <taxon>Spermatophyta</taxon>
        <taxon>Magnoliopsida</taxon>
        <taxon>eudicotyledons</taxon>
        <taxon>Gunneridae</taxon>
        <taxon>Pentapetalae</taxon>
        <taxon>rosids</taxon>
        <taxon>malvids</taxon>
        <taxon>Malvales</taxon>
        <taxon>Malvaceae</taxon>
        <taxon>Malvoideae</taxon>
        <taxon>Hibiscus</taxon>
    </lineage>
</organism>
<keyword evidence="3" id="KW-0813">Transport</keyword>
<dbReference type="Gene3D" id="3.40.50.410">
    <property type="entry name" value="von Willebrand factor, type A domain"/>
    <property type="match status" value="1"/>
</dbReference>
<dbReference type="InterPro" id="IPR029006">
    <property type="entry name" value="ADF-H/Gelsolin-like_dom_sf"/>
</dbReference>
<dbReference type="SUPFAM" id="SSF81811">
    <property type="entry name" value="Helical domain of Sec23/24"/>
    <property type="match status" value="1"/>
</dbReference>
<evidence type="ECO:0000259" key="17">
    <source>
        <dbReference type="Pfam" id="PF08033"/>
    </source>
</evidence>
<dbReference type="GO" id="GO:0090114">
    <property type="term" value="P:COPII-coated vesicle budding"/>
    <property type="evidence" value="ECO:0007669"/>
    <property type="project" value="InterPro"/>
</dbReference>
<keyword evidence="6" id="KW-0862">Zinc</keyword>
<dbReference type="InterPro" id="IPR036174">
    <property type="entry name" value="Znf_Sec23_Sec24_sf"/>
</dbReference>
<dbReference type="InterPro" id="IPR006900">
    <property type="entry name" value="Sec23/24_helical_dom"/>
</dbReference>
<dbReference type="Gene3D" id="3.40.20.10">
    <property type="entry name" value="Severin"/>
    <property type="match status" value="1"/>
</dbReference>
<feature type="domain" description="Gelsolin-like" evidence="12">
    <location>
        <begin position="578"/>
        <end position="664"/>
    </location>
</feature>
<dbReference type="InterPro" id="IPR036180">
    <property type="entry name" value="Gelsolin-like_dom_sf"/>
</dbReference>
<evidence type="ECO:0000256" key="3">
    <source>
        <dbReference type="ARBA" id="ARBA00022448"/>
    </source>
</evidence>
<dbReference type="InterPro" id="IPR012990">
    <property type="entry name" value="Beta-sandwich_Sec23_24"/>
</dbReference>
<dbReference type="InterPro" id="IPR036175">
    <property type="entry name" value="Sec23/24_helical_dom_sf"/>
</dbReference>
<comment type="caution">
    <text evidence="18">The sequence shown here is derived from an EMBL/GenBank/DDBJ whole genome shotgun (WGS) entry which is preliminary data.</text>
</comment>
<comment type="subcellular location">
    <subcellularLocation>
        <location evidence="1">Cytoplasmic vesicle</location>
        <location evidence="1">COPII-coated vesicle membrane</location>
        <topology evidence="1">Peripheral membrane protein</topology>
        <orientation evidence="1">Cytoplasmic side</orientation>
    </subcellularLocation>
    <subcellularLocation>
        <location evidence="2">Endoplasmic reticulum membrane</location>
        <topology evidence="2">Peripheral membrane protein</topology>
        <orientation evidence="2">Cytoplasmic side</orientation>
    </subcellularLocation>
</comment>
<keyword evidence="7" id="KW-0931">ER-Golgi transport</keyword>
<dbReference type="InterPro" id="IPR037550">
    <property type="entry name" value="Sec23_C"/>
</dbReference>
<dbReference type="GO" id="GO:0005789">
    <property type="term" value="C:endoplasmic reticulum membrane"/>
    <property type="evidence" value="ECO:0007669"/>
    <property type="project" value="UniProtKB-SubCell"/>
</dbReference>
<dbReference type="PANTHER" id="PTHR36379">
    <property type="entry name" value="PROTEIN PRD1"/>
    <property type="match status" value="1"/>
</dbReference>
<dbReference type="FunFam" id="3.40.20.10:FF:000014">
    <property type="entry name" value="Protein transport protein SEC23"/>
    <property type="match status" value="1"/>
</dbReference>
<dbReference type="Gene3D" id="1.25.10.10">
    <property type="entry name" value="Leucine-rich Repeat Variant"/>
    <property type="match status" value="1"/>
</dbReference>
<dbReference type="GO" id="GO:0030127">
    <property type="term" value="C:COPII vesicle coat"/>
    <property type="evidence" value="ECO:0007669"/>
    <property type="project" value="InterPro"/>
</dbReference>
<evidence type="ECO:0000256" key="2">
    <source>
        <dbReference type="ARBA" id="ARBA00004397"/>
    </source>
</evidence>
<accession>A0A6A3BET5</accession>
<keyword evidence="9" id="KW-0472">Membrane</keyword>
<dbReference type="FunFam" id="2.30.30.380:FF:000001">
    <property type="entry name" value="Protein transport protein SEC23"/>
    <property type="match status" value="1"/>
</dbReference>
<dbReference type="Gene3D" id="2.30.30.380">
    <property type="entry name" value="Zn-finger domain of Sec23/24"/>
    <property type="match status" value="1"/>
</dbReference>
<dbReference type="SUPFAM" id="SSF50382">
    <property type="entry name" value="Agglutinin"/>
    <property type="match status" value="1"/>
</dbReference>
<keyword evidence="5" id="KW-0256">Endoplasmic reticulum</keyword>
<evidence type="ECO:0000256" key="7">
    <source>
        <dbReference type="ARBA" id="ARBA00022892"/>
    </source>
</evidence>
<dbReference type="InterPro" id="IPR007123">
    <property type="entry name" value="Gelsolin-like_dom"/>
</dbReference>
<feature type="domain" description="Zinc finger Sec23/Sec24-type" evidence="13">
    <location>
        <begin position="56"/>
        <end position="94"/>
    </location>
</feature>
<evidence type="ECO:0000256" key="10">
    <source>
        <dbReference type="ARBA" id="ARBA00023329"/>
    </source>
</evidence>
<evidence type="ECO:0000259" key="15">
    <source>
        <dbReference type="Pfam" id="PF04815"/>
    </source>
</evidence>